<comment type="caution">
    <text evidence="1">The sequence shown here is derived from an EMBL/GenBank/DDBJ whole genome shotgun (WGS) entry which is preliminary data.</text>
</comment>
<name>A0ACB9GYM4_CICIN</name>
<protein>
    <submittedName>
        <fullName evidence="1">Uncharacterized protein</fullName>
    </submittedName>
</protein>
<organism evidence="1 2">
    <name type="scientific">Cichorium intybus</name>
    <name type="common">Chicory</name>
    <dbReference type="NCBI Taxonomy" id="13427"/>
    <lineage>
        <taxon>Eukaryota</taxon>
        <taxon>Viridiplantae</taxon>
        <taxon>Streptophyta</taxon>
        <taxon>Embryophyta</taxon>
        <taxon>Tracheophyta</taxon>
        <taxon>Spermatophyta</taxon>
        <taxon>Magnoliopsida</taxon>
        <taxon>eudicotyledons</taxon>
        <taxon>Gunneridae</taxon>
        <taxon>Pentapetalae</taxon>
        <taxon>asterids</taxon>
        <taxon>campanulids</taxon>
        <taxon>Asterales</taxon>
        <taxon>Asteraceae</taxon>
        <taxon>Cichorioideae</taxon>
        <taxon>Cichorieae</taxon>
        <taxon>Cichoriinae</taxon>
        <taxon>Cichorium</taxon>
    </lineage>
</organism>
<dbReference type="EMBL" id="CM042009">
    <property type="protein sequence ID" value="KAI3788539.1"/>
    <property type="molecule type" value="Genomic_DNA"/>
</dbReference>
<proteinExistence type="predicted"/>
<keyword evidence="2" id="KW-1185">Reference proteome</keyword>
<dbReference type="Proteomes" id="UP001055811">
    <property type="component" value="Linkage Group LG01"/>
</dbReference>
<reference evidence="1 2" key="2">
    <citation type="journal article" date="2022" name="Mol. Ecol. Resour.">
        <title>The genomes of chicory, endive, great burdock and yacon provide insights into Asteraceae paleo-polyploidization history and plant inulin production.</title>
        <authorList>
            <person name="Fan W."/>
            <person name="Wang S."/>
            <person name="Wang H."/>
            <person name="Wang A."/>
            <person name="Jiang F."/>
            <person name="Liu H."/>
            <person name="Zhao H."/>
            <person name="Xu D."/>
            <person name="Zhang Y."/>
        </authorList>
    </citation>
    <scope>NUCLEOTIDE SEQUENCE [LARGE SCALE GENOMIC DNA]</scope>
    <source>
        <strain evidence="2">cv. Punajuju</strain>
        <tissue evidence="1">Leaves</tissue>
    </source>
</reference>
<accession>A0ACB9GYM4</accession>
<evidence type="ECO:0000313" key="2">
    <source>
        <dbReference type="Proteomes" id="UP001055811"/>
    </source>
</evidence>
<evidence type="ECO:0000313" key="1">
    <source>
        <dbReference type="EMBL" id="KAI3788539.1"/>
    </source>
</evidence>
<gene>
    <name evidence="1" type="ORF">L2E82_01308</name>
</gene>
<reference evidence="2" key="1">
    <citation type="journal article" date="2022" name="Mol. Ecol. Resour.">
        <title>The genomes of chicory, endive, great burdock and yacon provide insights into Asteraceae palaeo-polyploidization history and plant inulin production.</title>
        <authorList>
            <person name="Fan W."/>
            <person name="Wang S."/>
            <person name="Wang H."/>
            <person name="Wang A."/>
            <person name="Jiang F."/>
            <person name="Liu H."/>
            <person name="Zhao H."/>
            <person name="Xu D."/>
            <person name="Zhang Y."/>
        </authorList>
    </citation>
    <scope>NUCLEOTIDE SEQUENCE [LARGE SCALE GENOMIC DNA]</scope>
    <source>
        <strain evidence="2">cv. Punajuju</strain>
    </source>
</reference>
<sequence length="89" mass="10533">MVSCWMLMWVDGFCRRRMPDYYVDVGEDPVRKSYQQDVGLVYIYGKGLDRKLLVSQAMNSVYEYANENYANRISTFDYRKEALILCCDC</sequence>